<dbReference type="AlphaFoldDB" id="A0A8S3UUJ2"/>
<comment type="caution">
    <text evidence="3">The sequence shown here is derived from an EMBL/GenBank/DDBJ whole genome shotgun (WGS) entry which is preliminary data.</text>
</comment>
<dbReference type="Proteomes" id="UP000683360">
    <property type="component" value="Unassembled WGS sequence"/>
</dbReference>
<accession>A0A8S3UUJ2</accession>
<reference evidence="3" key="1">
    <citation type="submission" date="2021-03" db="EMBL/GenBank/DDBJ databases">
        <authorList>
            <person name="Bekaert M."/>
        </authorList>
    </citation>
    <scope>NUCLEOTIDE SEQUENCE</scope>
</reference>
<keyword evidence="2" id="KW-0812">Transmembrane</keyword>
<gene>
    <name evidence="3" type="ORF">MEDL_58010</name>
</gene>
<feature type="region of interest" description="Disordered" evidence="1">
    <location>
        <begin position="74"/>
        <end position="117"/>
    </location>
</feature>
<evidence type="ECO:0000256" key="2">
    <source>
        <dbReference type="SAM" id="Phobius"/>
    </source>
</evidence>
<feature type="transmembrane region" description="Helical" evidence="2">
    <location>
        <begin position="43"/>
        <end position="65"/>
    </location>
</feature>
<evidence type="ECO:0000313" key="3">
    <source>
        <dbReference type="EMBL" id="CAG2246018.1"/>
    </source>
</evidence>
<keyword evidence="2" id="KW-1133">Transmembrane helix</keyword>
<protein>
    <submittedName>
        <fullName evidence="3">Uncharacterized protein</fullName>
    </submittedName>
</protein>
<feature type="region of interest" description="Disordered" evidence="1">
    <location>
        <begin position="167"/>
        <end position="187"/>
    </location>
</feature>
<keyword evidence="4" id="KW-1185">Reference proteome</keyword>
<proteinExistence type="predicted"/>
<evidence type="ECO:0000256" key="1">
    <source>
        <dbReference type="SAM" id="MobiDB-lite"/>
    </source>
</evidence>
<organism evidence="3 4">
    <name type="scientific">Mytilus edulis</name>
    <name type="common">Blue mussel</name>
    <dbReference type="NCBI Taxonomy" id="6550"/>
    <lineage>
        <taxon>Eukaryota</taxon>
        <taxon>Metazoa</taxon>
        <taxon>Spiralia</taxon>
        <taxon>Lophotrochozoa</taxon>
        <taxon>Mollusca</taxon>
        <taxon>Bivalvia</taxon>
        <taxon>Autobranchia</taxon>
        <taxon>Pteriomorphia</taxon>
        <taxon>Mytilida</taxon>
        <taxon>Mytiloidea</taxon>
        <taxon>Mytilidae</taxon>
        <taxon>Mytilinae</taxon>
        <taxon>Mytilus</taxon>
    </lineage>
</organism>
<sequence length="187" mass="20850">MCISPTIHVDNTAEYNSFNNSKGPDMTQCVTPHDNVIHPTSDVVVVIIGAAAVIFGAVVLLLICWCRRHYSGRPYEEPNNPSPPRTEGLYEELTNLSPPRTEGPYEEPDNPSYPRTEGLYEELNNQYLARTRRPNAELEDPVSAEPGIYNVYDTIHDYSEVIENEDSSVPESSMMGNAHLDIPESVA</sequence>
<evidence type="ECO:0000313" key="4">
    <source>
        <dbReference type="Proteomes" id="UP000683360"/>
    </source>
</evidence>
<dbReference type="EMBL" id="CAJPWZ010002818">
    <property type="protein sequence ID" value="CAG2246018.1"/>
    <property type="molecule type" value="Genomic_DNA"/>
</dbReference>
<keyword evidence="2" id="KW-0472">Membrane</keyword>
<name>A0A8S3UUJ2_MYTED</name>